<dbReference type="Pfam" id="PF07883">
    <property type="entry name" value="Cupin_2"/>
    <property type="match status" value="1"/>
</dbReference>
<dbReference type="InterPro" id="IPR011051">
    <property type="entry name" value="RmlC_Cupin_sf"/>
</dbReference>
<evidence type="ECO:0000259" key="1">
    <source>
        <dbReference type="Pfam" id="PF07883"/>
    </source>
</evidence>
<sequence length="106" mass="11502">MPEYLKSFPAVDAGNNVTRQVLSENEAMMVVAFTFAEGGVGALHSHPHIQATYVKSGRFAFTIEGEEFEVGPGDSFVIPSNAEHGCKALEPGVLIDSFTPRRDDFL</sequence>
<dbReference type="InterPro" id="IPR013096">
    <property type="entry name" value="Cupin_2"/>
</dbReference>
<dbReference type="PIRSF" id="PIRSF029883">
    <property type="entry name" value="KdgF"/>
    <property type="match status" value="1"/>
</dbReference>
<feature type="domain" description="Cupin type-2" evidence="1">
    <location>
        <begin position="33"/>
        <end position="93"/>
    </location>
</feature>
<dbReference type="InterPro" id="IPR014710">
    <property type="entry name" value="RmlC-like_jellyroll"/>
</dbReference>
<dbReference type="CDD" id="cd02238">
    <property type="entry name" value="cupin_KdgF"/>
    <property type="match status" value="1"/>
</dbReference>
<dbReference type="PATRIC" id="fig|472175.3.peg.3344"/>
<dbReference type="AlphaFoldDB" id="A0A084U5A1"/>
<organism evidence="2 3">
    <name type="scientific">Nitratireductor basaltis</name>
    <dbReference type="NCBI Taxonomy" id="472175"/>
    <lineage>
        <taxon>Bacteria</taxon>
        <taxon>Pseudomonadati</taxon>
        <taxon>Pseudomonadota</taxon>
        <taxon>Alphaproteobacteria</taxon>
        <taxon>Hyphomicrobiales</taxon>
        <taxon>Phyllobacteriaceae</taxon>
        <taxon>Nitratireductor</taxon>
    </lineage>
</organism>
<dbReference type="InterPro" id="IPR052535">
    <property type="entry name" value="Bacilysin_H2HPP_isomerase"/>
</dbReference>
<dbReference type="PANTHER" id="PTHR40112">
    <property type="entry name" value="H2HPP ISOMERASE"/>
    <property type="match status" value="1"/>
</dbReference>
<dbReference type="STRING" id="472175.EL18_03347"/>
<dbReference type="Gene3D" id="2.60.120.10">
    <property type="entry name" value="Jelly Rolls"/>
    <property type="match status" value="1"/>
</dbReference>
<protein>
    <submittedName>
        <fullName evidence="2">Cupin</fullName>
    </submittedName>
</protein>
<dbReference type="EMBL" id="JMQM01000003">
    <property type="protein sequence ID" value="KFB08137.1"/>
    <property type="molecule type" value="Genomic_DNA"/>
</dbReference>
<dbReference type="Proteomes" id="UP000053675">
    <property type="component" value="Unassembled WGS sequence"/>
</dbReference>
<comment type="caution">
    <text evidence="2">The sequence shown here is derived from an EMBL/GenBank/DDBJ whole genome shotgun (WGS) entry which is preliminary data.</text>
</comment>
<dbReference type="PANTHER" id="PTHR40112:SF1">
    <property type="entry name" value="H2HPP ISOMERASE"/>
    <property type="match status" value="1"/>
</dbReference>
<evidence type="ECO:0000313" key="3">
    <source>
        <dbReference type="Proteomes" id="UP000053675"/>
    </source>
</evidence>
<accession>A0A084U5A1</accession>
<name>A0A084U5A1_9HYPH</name>
<proteinExistence type="predicted"/>
<dbReference type="eggNOG" id="COG1917">
    <property type="taxonomic scope" value="Bacteria"/>
</dbReference>
<dbReference type="InterPro" id="IPR025499">
    <property type="entry name" value="KdgF"/>
</dbReference>
<reference evidence="2 3" key="1">
    <citation type="submission" date="2014-05" db="EMBL/GenBank/DDBJ databases">
        <title>Draft Genome Sequence of Nitratireductor basaltis Strain UMTGB225, A Marine Bacterium Isolated from Green Barrel Tunicate.</title>
        <authorList>
            <person name="Gan H.Y."/>
        </authorList>
    </citation>
    <scope>NUCLEOTIDE SEQUENCE [LARGE SCALE GENOMIC DNA]</scope>
    <source>
        <strain evidence="2 3">UMTGB225</strain>
    </source>
</reference>
<dbReference type="RefSeq" id="WP_036486775.1">
    <property type="nucleotide sequence ID" value="NZ_JMQM01000003.1"/>
</dbReference>
<evidence type="ECO:0000313" key="2">
    <source>
        <dbReference type="EMBL" id="KFB08137.1"/>
    </source>
</evidence>
<gene>
    <name evidence="2" type="ORF">EL18_03347</name>
</gene>
<keyword evidence="3" id="KW-1185">Reference proteome</keyword>
<dbReference type="SUPFAM" id="SSF51182">
    <property type="entry name" value="RmlC-like cupins"/>
    <property type="match status" value="1"/>
</dbReference>